<evidence type="ECO:0000256" key="2">
    <source>
        <dbReference type="ARBA" id="ARBA00022475"/>
    </source>
</evidence>
<dbReference type="CDD" id="cd13295">
    <property type="entry name" value="PH_EFA6"/>
    <property type="match status" value="1"/>
</dbReference>
<feature type="compositionally biased region" description="Low complexity" evidence="6">
    <location>
        <begin position="220"/>
        <end position="264"/>
    </location>
</feature>
<sequence length="938" mass="105661">MERCENRVIIKDSDFKQNLGNIERLKNETSSDCSSNVSISCTNNIPYHNIDCGENLFCSTKIISNKKPFVMPNEMYISLNSPPPQQSKTCSRNDFFSASCHSTPASPEETERTRNKQLKKDLSSFHSPIIDKKLPFSFSTSFVRTSRSEDHLRKSSLTTVNIDIEDELASSLDTLLDTKADDVFYDLEKDESLGNSCPETISNRAKSPEELPNSSKSDHSQSSSGTASVSKVSVKVVESPEVKPNASEPLSESSGSEIIPSDSSTTIRRDSEASGDCECTSEQISAISSLDDATDSDLGSPVGSLSPETELNLDAAWMADLDTKDCVLDVFQDITNKSKVPNRTAKQQPPPNIELNLTSGLNDVNKLQPSTMQVGLAEKSPTSLSSSLSVPKAYEDKFDLSTESPTSQYSEDTFGELSYHELTESLDDMSAATDAEETADSPAQKIESPPMSDDESDIESLHSFHYSPKAVDIPSAIRLAKRLFSLDGFKKTDVSRHLSKNNEFSKAVAEEYVKFFDFCNDGLDVALRKFLNQFCLVGETQERERVLLHFSKRYLDCNPNSFKSQDAVHTLTCALMLLNSDLHGENVRRKMVCGEFIQNLAELNDGENFPREVLKTLYHSIKSHPLEWALDQEDDKKITTKEKSSSDYRQSFSCHNPFLEVPNPNCATEYKKGYVMRKCCMDPSGKKTALGRRSWKMLYATLRDLVLYLHKDEHGFKKNQLYESLHNSIRIHHAFAEKAVDYTKKQYVFRLHTADQAVYLFQTSDSKELESWVDTINLVAASLSAPPLPGGVGCHRKFQRPLLPVSHTKLNLREQLQDHETRIVWLEKEFEELLTKTPEKSLKSRFVHEYLEKEAYLATELMRYRTYAFLLRTRMAQHPELETPLVQTSIGELEEPVEKLKPNDSPQNSPSKKNHNTVSLVEHNAVREENNIKVPKVL</sequence>
<dbReference type="CDD" id="cd00171">
    <property type="entry name" value="Sec7"/>
    <property type="match status" value="1"/>
</dbReference>
<dbReference type="Gene3D" id="1.10.1000.11">
    <property type="entry name" value="Arf Nucleotide-binding Site Opener,domain 2"/>
    <property type="match status" value="1"/>
</dbReference>
<dbReference type="InterPro" id="IPR000904">
    <property type="entry name" value="Sec7_dom"/>
</dbReference>
<dbReference type="Pfam" id="PF01369">
    <property type="entry name" value="Sec7"/>
    <property type="match status" value="1"/>
</dbReference>
<dbReference type="GO" id="GO:0032012">
    <property type="term" value="P:regulation of ARF protein signal transduction"/>
    <property type="evidence" value="ECO:0007669"/>
    <property type="project" value="InterPro"/>
</dbReference>
<dbReference type="PANTHER" id="PTHR10663">
    <property type="entry name" value="GUANYL-NUCLEOTIDE EXCHANGE FACTOR"/>
    <property type="match status" value="1"/>
</dbReference>
<gene>
    <name evidence="9" type="primary">PSD3</name>
    <name evidence="9" type="ORF">CDAR_532351</name>
</gene>
<keyword evidence="5" id="KW-0175">Coiled coil</keyword>
<reference evidence="9 10" key="1">
    <citation type="submission" date="2021-06" db="EMBL/GenBank/DDBJ databases">
        <title>Caerostris darwini draft genome.</title>
        <authorList>
            <person name="Kono N."/>
            <person name="Arakawa K."/>
        </authorList>
    </citation>
    <scope>NUCLEOTIDE SEQUENCE [LARGE SCALE GENOMIC DNA]</scope>
</reference>
<feature type="domain" description="PH" evidence="7">
    <location>
        <begin position="668"/>
        <end position="781"/>
    </location>
</feature>
<dbReference type="Gene3D" id="2.30.29.30">
    <property type="entry name" value="Pleckstrin-homology domain (PH domain)/Phosphotyrosine-binding domain (PTB)"/>
    <property type="match status" value="1"/>
</dbReference>
<evidence type="ECO:0000256" key="1">
    <source>
        <dbReference type="ARBA" id="ARBA00004236"/>
    </source>
</evidence>
<dbReference type="EMBL" id="BPLQ01004183">
    <property type="protein sequence ID" value="GIY06225.1"/>
    <property type="molecule type" value="Genomic_DNA"/>
</dbReference>
<dbReference type="InterPro" id="IPR041681">
    <property type="entry name" value="PH_9"/>
</dbReference>
<feature type="compositionally biased region" description="Polar residues" evidence="6">
    <location>
        <begin position="904"/>
        <end position="919"/>
    </location>
</feature>
<dbReference type="GO" id="GO:0005886">
    <property type="term" value="C:plasma membrane"/>
    <property type="evidence" value="ECO:0007669"/>
    <property type="project" value="UniProtKB-SubCell"/>
</dbReference>
<dbReference type="GO" id="GO:0005543">
    <property type="term" value="F:phospholipid binding"/>
    <property type="evidence" value="ECO:0007669"/>
    <property type="project" value="InterPro"/>
</dbReference>
<dbReference type="SUPFAM" id="SSF48425">
    <property type="entry name" value="Sec7 domain"/>
    <property type="match status" value="1"/>
</dbReference>
<dbReference type="InterPro" id="IPR035999">
    <property type="entry name" value="Sec7_dom_sf"/>
</dbReference>
<feature type="domain" description="SEC7" evidence="8">
    <location>
        <begin position="453"/>
        <end position="624"/>
    </location>
</feature>
<dbReference type="SUPFAM" id="SSF50729">
    <property type="entry name" value="PH domain-like"/>
    <property type="match status" value="1"/>
</dbReference>
<organism evidence="9 10">
    <name type="scientific">Caerostris darwini</name>
    <dbReference type="NCBI Taxonomy" id="1538125"/>
    <lineage>
        <taxon>Eukaryota</taxon>
        <taxon>Metazoa</taxon>
        <taxon>Ecdysozoa</taxon>
        <taxon>Arthropoda</taxon>
        <taxon>Chelicerata</taxon>
        <taxon>Arachnida</taxon>
        <taxon>Araneae</taxon>
        <taxon>Araneomorphae</taxon>
        <taxon>Entelegynae</taxon>
        <taxon>Araneoidea</taxon>
        <taxon>Araneidae</taxon>
        <taxon>Caerostris</taxon>
    </lineage>
</organism>
<evidence type="ECO:0000256" key="5">
    <source>
        <dbReference type="SAM" id="Coils"/>
    </source>
</evidence>
<evidence type="ECO:0000259" key="7">
    <source>
        <dbReference type="PROSITE" id="PS50003"/>
    </source>
</evidence>
<evidence type="ECO:0000259" key="8">
    <source>
        <dbReference type="PROSITE" id="PS50190"/>
    </source>
</evidence>
<dbReference type="InterPro" id="IPR001605">
    <property type="entry name" value="PH_dom-spectrin-type"/>
</dbReference>
<proteinExistence type="predicted"/>
<comment type="subcellular location">
    <subcellularLocation>
        <location evidence="1">Cell membrane</location>
    </subcellularLocation>
</comment>
<dbReference type="FunFam" id="1.10.1000.11:FF:000002">
    <property type="entry name" value="Cytohesin 1"/>
    <property type="match status" value="1"/>
</dbReference>
<dbReference type="AlphaFoldDB" id="A0AAV4Q9U2"/>
<evidence type="ECO:0000256" key="3">
    <source>
        <dbReference type="ARBA" id="ARBA00022658"/>
    </source>
</evidence>
<accession>A0AAV4Q9U2</accession>
<feature type="region of interest" description="Disordered" evidence="6">
    <location>
        <begin position="898"/>
        <end position="938"/>
    </location>
</feature>
<protein>
    <submittedName>
        <fullName evidence="9">PH and SEC7 domain-containing protein 3</fullName>
    </submittedName>
</protein>
<evidence type="ECO:0000256" key="4">
    <source>
        <dbReference type="ARBA" id="ARBA00023136"/>
    </source>
</evidence>
<keyword evidence="4" id="KW-0472">Membrane</keyword>
<dbReference type="PROSITE" id="PS50190">
    <property type="entry name" value="SEC7"/>
    <property type="match status" value="1"/>
</dbReference>
<dbReference type="FunFam" id="2.30.29.30:FF:000267">
    <property type="entry name" value="PH and SEC7 domain-containing protein 4"/>
    <property type="match status" value="1"/>
</dbReference>
<dbReference type="PANTHER" id="PTHR10663:SF376">
    <property type="entry name" value="PH AND SEC7 DOMAIN-CONTAINING PROTEIN"/>
    <property type="match status" value="1"/>
</dbReference>
<keyword evidence="10" id="KW-1185">Reference proteome</keyword>
<keyword evidence="3" id="KW-0344">Guanine-nucleotide releasing factor</keyword>
<dbReference type="InterPro" id="IPR023394">
    <property type="entry name" value="Sec7_C_sf"/>
</dbReference>
<feature type="region of interest" description="Disordered" evidence="6">
    <location>
        <begin position="430"/>
        <end position="458"/>
    </location>
</feature>
<evidence type="ECO:0000313" key="9">
    <source>
        <dbReference type="EMBL" id="GIY06225.1"/>
    </source>
</evidence>
<feature type="compositionally biased region" description="Polar residues" evidence="6">
    <location>
        <begin position="195"/>
        <end position="205"/>
    </location>
</feature>
<name>A0AAV4Q9U2_9ARAC</name>
<dbReference type="InterPro" id="IPR001849">
    <property type="entry name" value="PH_domain"/>
</dbReference>
<feature type="region of interest" description="Disordered" evidence="6">
    <location>
        <begin position="195"/>
        <end position="278"/>
    </location>
</feature>
<dbReference type="InterPro" id="IPR011993">
    <property type="entry name" value="PH-like_dom_sf"/>
</dbReference>
<evidence type="ECO:0000256" key="6">
    <source>
        <dbReference type="SAM" id="MobiDB-lite"/>
    </source>
</evidence>
<dbReference type="PROSITE" id="PS50003">
    <property type="entry name" value="PH_DOMAIN"/>
    <property type="match status" value="1"/>
</dbReference>
<dbReference type="GO" id="GO:0005085">
    <property type="term" value="F:guanyl-nucleotide exchange factor activity"/>
    <property type="evidence" value="ECO:0007669"/>
    <property type="project" value="UniProtKB-KW"/>
</dbReference>
<evidence type="ECO:0000313" key="10">
    <source>
        <dbReference type="Proteomes" id="UP001054837"/>
    </source>
</evidence>
<dbReference type="PRINTS" id="PR00683">
    <property type="entry name" value="SPECTRINPH"/>
</dbReference>
<dbReference type="Pfam" id="PF15410">
    <property type="entry name" value="PH_9"/>
    <property type="match status" value="1"/>
</dbReference>
<comment type="caution">
    <text evidence="9">The sequence shown here is derived from an EMBL/GenBank/DDBJ whole genome shotgun (WGS) entry which is preliminary data.</text>
</comment>
<keyword evidence="2" id="KW-1003">Cell membrane</keyword>
<feature type="coiled-coil region" evidence="5">
    <location>
        <begin position="809"/>
        <end position="836"/>
    </location>
</feature>
<dbReference type="Proteomes" id="UP001054837">
    <property type="component" value="Unassembled WGS sequence"/>
</dbReference>
<dbReference type="SMART" id="SM00233">
    <property type="entry name" value="PH"/>
    <property type="match status" value="1"/>
</dbReference>
<dbReference type="SMART" id="SM00222">
    <property type="entry name" value="Sec7"/>
    <property type="match status" value="1"/>
</dbReference>